<protein>
    <submittedName>
        <fullName evidence="1">RCC1/BLIP-II</fullName>
    </submittedName>
</protein>
<keyword evidence="2" id="KW-1185">Reference proteome</keyword>
<evidence type="ECO:0000313" key="2">
    <source>
        <dbReference type="Proteomes" id="UP001055072"/>
    </source>
</evidence>
<dbReference type="EMBL" id="MU274905">
    <property type="protein sequence ID" value="KAI0091629.1"/>
    <property type="molecule type" value="Genomic_DNA"/>
</dbReference>
<comment type="caution">
    <text evidence="1">The sequence shown here is derived from an EMBL/GenBank/DDBJ whole genome shotgun (WGS) entry which is preliminary data.</text>
</comment>
<gene>
    <name evidence="1" type="ORF">BDY19DRAFT_983895</name>
</gene>
<proteinExistence type="predicted"/>
<sequence>MTDQPSSTSAKQEWGRVLLCGGVDWPRLGRKGSGSKKVLDEPQPDLPEPHILRSLSNVKAVSIYTSHSACHCVVLDIDGAAWLFGRSEKHVLGVPGDVVSENAPKKLTPQEVGASKGTKFVYAACGRSHTVLVGSDGQVWTSGVNKEGQCGHPVCPEVTKFKAIDPIEYEGSNEKVIQAAAGLTFTLILTEGGRVYAFGSAEKGQLGNGKTGAHIVQAGKVVFDAESEPLLIKGLEGKKIVQIACGQQHSVALDDEGVVYVWGCNGYGRLGLGTGLQNDVLVPKVMPNFAGPNKATMGLEISAGPTNTVVIDRQNMYWMAGKWKTTGDGSAGQPYSTPRYFQDIMGCKATKPTSGGVSHFLLAPDDEGIMTIAFGQGAQNAELGLGPEEPKSATKPTRHQPLIGIEVMQIAAGQNTTFFLVKPNEKYSDLPRHPLDVEPPEVCVECEKDTGEDESLLECEKCDNPYHLACLDPPLEAVPEGEWFCPDCEEEPGAPVVVGARKKPKKKVEGAGHKRKASGGGSAAAKKRK</sequence>
<accession>A0ACB8UC31</accession>
<evidence type="ECO:0000313" key="1">
    <source>
        <dbReference type="EMBL" id="KAI0091629.1"/>
    </source>
</evidence>
<name>A0ACB8UC31_9APHY</name>
<organism evidence="1 2">
    <name type="scientific">Irpex rosettiformis</name>
    <dbReference type="NCBI Taxonomy" id="378272"/>
    <lineage>
        <taxon>Eukaryota</taxon>
        <taxon>Fungi</taxon>
        <taxon>Dikarya</taxon>
        <taxon>Basidiomycota</taxon>
        <taxon>Agaricomycotina</taxon>
        <taxon>Agaricomycetes</taxon>
        <taxon>Polyporales</taxon>
        <taxon>Irpicaceae</taxon>
        <taxon>Irpex</taxon>
    </lineage>
</organism>
<reference evidence="1" key="1">
    <citation type="journal article" date="2021" name="Environ. Microbiol.">
        <title>Gene family expansions and transcriptome signatures uncover fungal adaptations to wood decay.</title>
        <authorList>
            <person name="Hage H."/>
            <person name="Miyauchi S."/>
            <person name="Viragh M."/>
            <person name="Drula E."/>
            <person name="Min B."/>
            <person name="Chaduli D."/>
            <person name="Navarro D."/>
            <person name="Favel A."/>
            <person name="Norest M."/>
            <person name="Lesage-Meessen L."/>
            <person name="Balint B."/>
            <person name="Merenyi Z."/>
            <person name="de Eugenio L."/>
            <person name="Morin E."/>
            <person name="Martinez A.T."/>
            <person name="Baldrian P."/>
            <person name="Stursova M."/>
            <person name="Martinez M.J."/>
            <person name="Novotny C."/>
            <person name="Magnuson J.K."/>
            <person name="Spatafora J.W."/>
            <person name="Maurice S."/>
            <person name="Pangilinan J."/>
            <person name="Andreopoulos W."/>
            <person name="LaButti K."/>
            <person name="Hundley H."/>
            <person name="Na H."/>
            <person name="Kuo A."/>
            <person name="Barry K."/>
            <person name="Lipzen A."/>
            <person name="Henrissat B."/>
            <person name="Riley R."/>
            <person name="Ahrendt S."/>
            <person name="Nagy L.G."/>
            <person name="Grigoriev I.V."/>
            <person name="Martin F."/>
            <person name="Rosso M.N."/>
        </authorList>
    </citation>
    <scope>NUCLEOTIDE SEQUENCE</scope>
    <source>
        <strain evidence="1">CBS 384.51</strain>
    </source>
</reference>
<dbReference type="Proteomes" id="UP001055072">
    <property type="component" value="Unassembled WGS sequence"/>
</dbReference>